<dbReference type="InterPro" id="IPR011009">
    <property type="entry name" value="Kinase-like_dom_sf"/>
</dbReference>
<organism evidence="3 4">
    <name type="scientific">Elysia chlorotica</name>
    <name type="common">Eastern emerald elysia</name>
    <name type="synonym">Sea slug</name>
    <dbReference type="NCBI Taxonomy" id="188477"/>
    <lineage>
        <taxon>Eukaryota</taxon>
        <taxon>Metazoa</taxon>
        <taxon>Spiralia</taxon>
        <taxon>Lophotrochozoa</taxon>
        <taxon>Mollusca</taxon>
        <taxon>Gastropoda</taxon>
        <taxon>Heterobranchia</taxon>
        <taxon>Euthyneura</taxon>
        <taxon>Panpulmonata</taxon>
        <taxon>Sacoglossa</taxon>
        <taxon>Placobranchoidea</taxon>
        <taxon>Plakobranchidae</taxon>
        <taxon>Elysia</taxon>
    </lineage>
</organism>
<feature type="compositionally biased region" description="Low complexity" evidence="1">
    <location>
        <begin position="686"/>
        <end position="696"/>
    </location>
</feature>
<dbReference type="InterPro" id="IPR008271">
    <property type="entry name" value="Ser/Thr_kinase_AS"/>
</dbReference>
<feature type="compositionally biased region" description="Basic residues" evidence="1">
    <location>
        <begin position="620"/>
        <end position="636"/>
    </location>
</feature>
<comment type="caution">
    <text evidence="3">The sequence shown here is derived from an EMBL/GenBank/DDBJ whole genome shotgun (WGS) entry which is preliminary data.</text>
</comment>
<reference evidence="3 4" key="1">
    <citation type="submission" date="2019-01" db="EMBL/GenBank/DDBJ databases">
        <title>A draft genome assembly of the solar-powered sea slug Elysia chlorotica.</title>
        <authorList>
            <person name="Cai H."/>
            <person name="Li Q."/>
            <person name="Fang X."/>
            <person name="Li J."/>
            <person name="Curtis N.E."/>
            <person name="Altenburger A."/>
            <person name="Shibata T."/>
            <person name="Feng M."/>
            <person name="Maeda T."/>
            <person name="Schwartz J.A."/>
            <person name="Shigenobu S."/>
            <person name="Lundholm N."/>
            <person name="Nishiyama T."/>
            <person name="Yang H."/>
            <person name="Hasebe M."/>
            <person name="Li S."/>
            <person name="Pierce S.K."/>
            <person name="Wang J."/>
        </authorList>
    </citation>
    <scope>NUCLEOTIDE SEQUENCE [LARGE SCALE GENOMIC DNA]</scope>
    <source>
        <strain evidence="3">EC2010</strain>
        <tissue evidence="3">Whole organism of an adult</tissue>
    </source>
</reference>
<feature type="compositionally biased region" description="Basic and acidic residues" evidence="1">
    <location>
        <begin position="1775"/>
        <end position="1785"/>
    </location>
</feature>
<feature type="compositionally biased region" description="Basic and acidic residues" evidence="1">
    <location>
        <begin position="1692"/>
        <end position="1705"/>
    </location>
</feature>
<feature type="compositionally biased region" description="Polar residues" evidence="1">
    <location>
        <begin position="764"/>
        <end position="781"/>
    </location>
</feature>
<feature type="compositionally biased region" description="Polar residues" evidence="1">
    <location>
        <begin position="2020"/>
        <end position="2039"/>
    </location>
</feature>
<feature type="compositionally biased region" description="Polar residues" evidence="1">
    <location>
        <begin position="1127"/>
        <end position="1139"/>
    </location>
</feature>
<dbReference type="PROSITE" id="PS50011">
    <property type="entry name" value="PROTEIN_KINASE_DOM"/>
    <property type="match status" value="1"/>
</dbReference>
<dbReference type="OrthoDB" id="5836549at2759"/>
<gene>
    <name evidence="3" type="ORF">EGW08_012052</name>
</gene>
<dbReference type="GO" id="GO:0005524">
    <property type="term" value="F:ATP binding"/>
    <property type="evidence" value="ECO:0007669"/>
    <property type="project" value="InterPro"/>
</dbReference>
<dbReference type="InterPro" id="IPR000719">
    <property type="entry name" value="Prot_kinase_dom"/>
</dbReference>
<dbReference type="EMBL" id="RQTK01000406">
    <property type="protein sequence ID" value="RUS80195.1"/>
    <property type="molecule type" value="Genomic_DNA"/>
</dbReference>
<feature type="compositionally biased region" description="Polar residues" evidence="1">
    <location>
        <begin position="1992"/>
        <end position="2002"/>
    </location>
</feature>
<feature type="region of interest" description="Disordered" evidence="1">
    <location>
        <begin position="1760"/>
        <end position="1795"/>
    </location>
</feature>
<feature type="region of interest" description="Disordered" evidence="1">
    <location>
        <begin position="1682"/>
        <end position="1713"/>
    </location>
</feature>
<dbReference type="PROSITE" id="PS00108">
    <property type="entry name" value="PROTEIN_KINASE_ST"/>
    <property type="match status" value="1"/>
</dbReference>
<proteinExistence type="predicted"/>
<dbReference type="STRING" id="188477.A0A3S0ZJ67"/>
<dbReference type="SUPFAM" id="SSF56112">
    <property type="entry name" value="Protein kinase-like (PK-like)"/>
    <property type="match status" value="1"/>
</dbReference>
<accession>A0A3S0ZJ67</accession>
<dbReference type="GO" id="GO:0004674">
    <property type="term" value="F:protein serine/threonine kinase activity"/>
    <property type="evidence" value="ECO:0007669"/>
    <property type="project" value="TreeGrafter"/>
</dbReference>
<dbReference type="PANTHER" id="PTHR24361">
    <property type="entry name" value="MITOGEN-ACTIVATED KINASE KINASE KINASE"/>
    <property type="match status" value="1"/>
</dbReference>
<feature type="compositionally biased region" description="Basic and acidic residues" evidence="1">
    <location>
        <begin position="741"/>
        <end position="750"/>
    </location>
</feature>
<sequence length="2226" mass="246979">MPGISKMENQNDKMNEMKKLKDGINTRLTIEDNETEINFKEKLGKGCNQCQKRIYVWPNCEIQNLKLMYKETTKDENCCCFHESCQGGDNKGFSKCEIEKEKGFLRREDKVNLNEVLKHCQMTSSPFGTSCNGVNDANKDVACTSDQTVQNESMTLMKSSGTFMNNKNKKEAVDDSLMEDTEELEQNKSEETFIKEFYFSKSNQLEPNVRFKADKKGSLVEEKAGIDEKETEKSLKYELIDSTETSDDKQEDIPCSSLISFPCEKTSQIAEGEEQEQSFGFEAIRIIADTSSFLTDLYWFEGDTSFFDEKSTFLLYQSFQYEGGDLKDVPEELSNNFETDHADSYKLKDDDSWQENKLNMLTGQSSDMQMNAFKSINELSQNESDRSWICFQNNIVSDTLNMQCERISFMDVSLDINIPKSSKSIKCKSKNVFQTSLVFSSSSSCANISVPDKASLETNHVWEIGRLEKPENLQKESCSSSPQDIDVLQEGKEINIPQEWWRVSNSIVSLKKMKHSANFHEMKKGKLNKKRSGRKRPLLKMGCSFKEVKYSMAKKQVDKARKNRPKQNLKKTAKSPLGWYKLCHRKADKNPTEPNTKKHHQASHVWKRPKENGGRNWYQIKKRWLRKHSGSIRIPKKRDPPSSKKSLQTLLRGGKYRQHAGGKSGQGDGERGRARANSGAEGGVFAQQGGASTSGRGSQGSGAGSGGDHPDDHNNRKAREYNGLMSNTNDESDDDDEEKEGELTGRDQYKRGSHHHHKSHTKRASTSAAPENCNLSTSSALPNLPKPVWDESTLIQRQVREKVFHDGSRGLTQTIPLKLVLPPVTTVSQIEKLDAQGHRRDSAPSLTFNAAGASYDPVLTEKMAVPCTAPVTSSMTGKGQKNTNQNDRKHGVISITQLCEIIGYASIDATVPAGLFEQFNICLTKLMHDLSFGLQELNDTPNTGNLTSVPTHAGCNTKHFTNAAHGKRYFTSNTIDSSLSQPADKMNLTPRLYESSSESSASPLSCTVCLLMSSLVTHLSHDRQHTCMQCAQILNLMTQHARDCVAKNRPHQRITSSDLCYKICKKAGWCSENISCDSASFKGKIQKYCDKALGKSSKSPASSNGLETSIIGFGEMESVRDHDGLSSGANSSSHVSLTGNPVALESGGSFPEKSSLSPMGQQARDSDSFASGPLDMAGLPTKNNSLSSLPLTLSQHVTTSNSQLGAVTHPASSIGGKALRTMTRKASYRSATIPQPIEEVSTAAEEELVAAEGQSGQKDTDIRDFIFRRFGPKGTDPYDTQPTFGDKKGYESMPQHNLHDQEQFYSFGNRAVGVPGIGEVVFGNHKQLRLVAGFWEKKREDCERTRTSPPYQHREEGVILSQYKGHFSILRTRYQKHHQWERVVHLGNGMSGKCHLVTDLKTEFKFCCKKVHLLKYAKEEVNIWSELDHPFIVKLYGAIRHGVKIYIFCEFIDGGSLATCIEEQRHLGQRFSHWSAINYFNQLLKILAYLQSKDVLHEDIKADNILLRNGSTYIALTDFGTSRRLCDPKELLHKSPVGSPAHWSPEKAASQGHGFPSDLWAGVCVLIHMLSGDPPWMRRFMKSATILNFIIYSREPPLEDVPQNVQPVMRNLIASGLVKDAGKRPSAETLLNHEAFRILQNIQPERYYSSIGGLSQAALLAKVHDDKSQQILYSAEIATGPYQESAGQAENSRVRVDHEKQEPSSEGKAVAQISEAEQVIPSTIDFQDQERPLKVLRGDGVQSEQDMSDNGRENIPKRFNEASARLPSQNSNAKRAADEAGEKDASNGNKPQQIPDLDALFSSLLMPYESKAFYNDEVPDGAEALKQSTVKQQQLEVYIPELRKESQLPNLSIFGEALSGGSGLGGPSTLMPPSLLETVTENQHSSNEQEGSFMGEGELRVALSSAEAENIVSFILSSESEYTSADLFDQGSYAGLETIKNGGASYETEPCVTPTNPQHCLGAGTHTAFEAPISPQPSSTNLQQRKPYNLKLQLSPTGSGLTVPTPGTGDSSRSNERSSRTAPSRSSLRGPQSHRTPSTGRLSANSASSRLGGSSTSGSRNSPLPFRFNTPGSSSVLEEQNQLLQMLKAEHESLSSSGSELFNEDQEPIQGNDAPDEMAENWQLALSKLQENIEISSLEGHALHLYDENSMQVVLPVHFMETPINKRQLVESISGRMSNLYGHFSLMHMDKSPLKLSNPLEVHKLLVRQLPGPQKGCLCDSCRSQF</sequence>
<feature type="compositionally biased region" description="Low complexity" evidence="1">
    <location>
        <begin position="2040"/>
        <end position="2062"/>
    </location>
</feature>
<feature type="region of interest" description="Disordered" evidence="1">
    <location>
        <begin position="1992"/>
        <end position="2078"/>
    </location>
</feature>
<dbReference type="GO" id="GO:0005737">
    <property type="term" value="C:cytoplasm"/>
    <property type="evidence" value="ECO:0007669"/>
    <property type="project" value="TreeGrafter"/>
</dbReference>
<feature type="compositionally biased region" description="Basic residues" evidence="1">
    <location>
        <begin position="597"/>
        <end position="607"/>
    </location>
</feature>
<protein>
    <recommendedName>
        <fullName evidence="2">Protein kinase domain-containing protein</fullName>
    </recommendedName>
</protein>
<evidence type="ECO:0000256" key="1">
    <source>
        <dbReference type="SAM" id="MobiDB-lite"/>
    </source>
</evidence>
<feature type="compositionally biased region" description="Basic and acidic residues" evidence="1">
    <location>
        <begin position="708"/>
        <end position="720"/>
    </location>
</feature>
<feature type="region of interest" description="Disordered" evidence="1">
    <location>
        <begin position="1121"/>
        <end position="1183"/>
    </location>
</feature>
<dbReference type="Proteomes" id="UP000271974">
    <property type="component" value="Unassembled WGS sequence"/>
</dbReference>
<dbReference type="Gene3D" id="3.30.200.20">
    <property type="entry name" value="Phosphorylase Kinase, domain 1"/>
    <property type="match status" value="1"/>
</dbReference>
<dbReference type="PANTHER" id="PTHR24361:SF414">
    <property type="entry name" value="MITOGEN-ACTIVATED PROTEIN KINASE KINASE KINASE 1"/>
    <property type="match status" value="1"/>
</dbReference>
<feature type="region of interest" description="Disordered" evidence="1">
    <location>
        <begin position="587"/>
        <end position="787"/>
    </location>
</feature>
<dbReference type="Gene3D" id="1.10.510.10">
    <property type="entry name" value="Transferase(Phosphotransferase) domain 1"/>
    <property type="match status" value="1"/>
</dbReference>
<feature type="compositionally biased region" description="Acidic residues" evidence="1">
    <location>
        <begin position="730"/>
        <end position="740"/>
    </location>
</feature>
<feature type="compositionally biased region" description="Basic residues" evidence="1">
    <location>
        <begin position="751"/>
        <end position="763"/>
    </location>
</feature>
<evidence type="ECO:0000259" key="2">
    <source>
        <dbReference type="PROSITE" id="PS50011"/>
    </source>
</evidence>
<feature type="compositionally biased region" description="Gly residues" evidence="1">
    <location>
        <begin position="697"/>
        <end position="707"/>
    </location>
</feature>
<evidence type="ECO:0000313" key="3">
    <source>
        <dbReference type="EMBL" id="RUS80195.1"/>
    </source>
</evidence>
<name>A0A3S0ZJ67_ELYCH</name>
<evidence type="ECO:0000313" key="4">
    <source>
        <dbReference type="Proteomes" id="UP000271974"/>
    </source>
</evidence>
<dbReference type="Pfam" id="PF00069">
    <property type="entry name" value="Pkinase"/>
    <property type="match status" value="1"/>
</dbReference>
<feature type="domain" description="Protein kinase" evidence="2">
    <location>
        <begin position="1380"/>
        <end position="1636"/>
    </location>
</feature>
<keyword evidence="4" id="KW-1185">Reference proteome</keyword>
<dbReference type="SMART" id="SM00220">
    <property type="entry name" value="S_TKc"/>
    <property type="match status" value="1"/>
</dbReference>
<dbReference type="InterPro" id="IPR053235">
    <property type="entry name" value="Ser_Thr_kinase"/>
</dbReference>